<feature type="chain" id="PRO_5047528528" description="Glycine-rich domain-containing protein" evidence="2">
    <location>
        <begin position="28"/>
        <end position="272"/>
    </location>
</feature>
<feature type="signal peptide" evidence="2">
    <location>
        <begin position="1"/>
        <end position="27"/>
    </location>
</feature>
<evidence type="ECO:0000256" key="2">
    <source>
        <dbReference type="SAM" id="SignalP"/>
    </source>
</evidence>
<dbReference type="GeneID" id="45626257"/>
<comment type="caution">
    <text evidence="4">The sequence shown here is derived from an EMBL/GenBank/DDBJ whole genome shotgun (WGS) entry which is preliminary data.</text>
</comment>
<organism evidence="4 5">
    <name type="scientific">Pseudomonas simiae</name>
    <dbReference type="NCBI Taxonomy" id="321846"/>
    <lineage>
        <taxon>Bacteria</taxon>
        <taxon>Pseudomonadati</taxon>
        <taxon>Pseudomonadota</taxon>
        <taxon>Gammaproteobacteria</taxon>
        <taxon>Pseudomonadales</taxon>
        <taxon>Pseudomonadaceae</taxon>
        <taxon>Pseudomonas</taxon>
    </lineage>
</organism>
<feature type="region of interest" description="Disordered" evidence="1">
    <location>
        <begin position="198"/>
        <end position="259"/>
    </location>
</feature>
<protein>
    <recommendedName>
        <fullName evidence="3">Glycine-rich domain-containing protein</fullName>
    </recommendedName>
</protein>
<keyword evidence="2" id="KW-0732">Signal</keyword>
<sequence length="272" mass="25859">MSTSNGKTSFIYAAIVISAFISTLAPADEVYNKAGQYKYTAPKWGDIRSIRVTLIGGGGGGAGGGSNTGNFVETYVSNLGINGISGGGGGSGATTVCNFYPPSKDLNVQAITINVGAGGKGGMGGATDDSGGHKGGDGGSSSITTVNTNVAAYTPVYGSQSGVIAAGGSGATGAFERSSVTDNGAGGAGGGLSVECRKPDAVPESATPGRAGESGKRDVPGAGASGSSLEACKGAGAGGKGGLNGSVAAASTPGLPGESGSDGCVILELVKF</sequence>
<evidence type="ECO:0000313" key="4">
    <source>
        <dbReference type="EMBL" id="MCF5319067.1"/>
    </source>
</evidence>
<dbReference type="Pfam" id="PF21722">
    <property type="entry name" value="Gly_rich_2"/>
    <property type="match status" value="1"/>
</dbReference>
<evidence type="ECO:0000259" key="3">
    <source>
        <dbReference type="Pfam" id="PF21722"/>
    </source>
</evidence>
<proteinExistence type="predicted"/>
<dbReference type="RefSeq" id="WP_137206015.1">
    <property type="nucleotide sequence ID" value="NZ_AVQG01000056.1"/>
</dbReference>
<name>A0ABS9G214_9PSED</name>
<reference evidence="4 5" key="1">
    <citation type="submission" date="2019-11" db="EMBL/GenBank/DDBJ databases">
        <title>Epiphytic Pseudomonas syringae from cherry orchards.</title>
        <authorList>
            <person name="Hulin M.T."/>
        </authorList>
    </citation>
    <scope>NUCLEOTIDE SEQUENCE [LARGE SCALE GENOMIC DNA]</scope>
    <source>
        <strain evidence="4 5">PA-5-11C</strain>
    </source>
</reference>
<accession>A0ABS9G214</accession>
<dbReference type="EMBL" id="WKCM01000017">
    <property type="protein sequence ID" value="MCF5319067.1"/>
    <property type="molecule type" value="Genomic_DNA"/>
</dbReference>
<feature type="domain" description="Glycine-rich" evidence="3">
    <location>
        <begin position="34"/>
        <end position="268"/>
    </location>
</feature>
<dbReference type="Proteomes" id="UP000814078">
    <property type="component" value="Unassembled WGS sequence"/>
</dbReference>
<feature type="compositionally biased region" description="Gly residues" evidence="1">
    <location>
        <begin position="235"/>
        <end position="244"/>
    </location>
</feature>
<dbReference type="InterPro" id="IPR049304">
    <property type="entry name" value="Gly_rich_dom"/>
</dbReference>
<gene>
    <name evidence="4" type="ORF">GIW13_12270</name>
</gene>
<evidence type="ECO:0000313" key="5">
    <source>
        <dbReference type="Proteomes" id="UP000814078"/>
    </source>
</evidence>
<keyword evidence="5" id="KW-1185">Reference proteome</keyword>
<evidence type="ECO:0000256" key="1">
    <source>
        <dbReference type="SAM" id="MobiDB-lite"/>
    </source>
</evidence>